<dbReference type="OrthoDB" id="9813814at2"/>
<evidence type="ECO:0000256" key="4">
    <source>
        <dbReference type="ARBA" id="ARBA00023235"/>
    </source>
</evidence>
<dbReference type="InterPro" id="IPR029066">
    <property type="entry name" value="PLP-binding_barrel"/>
</dbReference>
<proteinExistence type="inferred from homology"/>
<dbReference type="FunFam" id="3.20.20.10:FF:000002">
    <property type="entry name" value="Alanine racemase"/>
    <property type="match status" value="1"/>
</dbReference>
<feature type="binding site" evidence="5 7">
    <location>
        <position position="326"/>
    </location>
    <ligand>
        <name>substrate</name>
    </ligand>
</feature>
<evidence type="ECO:0000256" key="2">
    <source>
        <dbReference type="ARBA" id="ARBA00001933"/>
    </source>
</evidence>
<feature type="binding site" evidence="5 7">
    <location>
        <position position="141"/>
    </location>
    <ligand>
        <name>substrate</name>
    </ligand>
</feature>
<dbReference type="AlphaFoldDB" id="A0A1M7YLQ3"/>
<dbReference type="InterPro" id="IPR020622">
    <property type="entry name" value="Ala_racemase_pyridoxalP-BS"/>
</dbReference>
<dbReference type="GO" id="GO:0005829">
    <property type="term" value="C:cytosol"/>
    <property type="evidence" value="ECO:0007669"/>
    <property type="project" value="TreeGrafter"/>
</dbReference>
<dbReference type="InterPro" id="IPR001608">
    <property type="entry name" value="Ala_racemase_N"/>
</dbReference>
<dbReference type="SMART" id="SM01005">
    <property type="entry name" value="Ala_racemase_C"/>
    <property type="match status" value="1"/>
</dbReference>
<dbReference type="PROSITE" id="PS00395">
    <property type="entry name" value="ALANINE_RACEMASE"/>
    <property type="match status" value="1"/>
</dbReference>
<dbReference type="Proteomes" id="UP000184603">
    <property type="component" value="Unassembled WGS sequence"/>
</dbReference>
<evidence type="ECO:0000256" key="3">
    <source>
        <dbReference type="ARBA" id="ARBA00022898"/>
    </source>
</evidence>
<dbReference type="PANTHER" id="PTHR30511">
    <property type="entry name" value="ALANINE RACEMASE"/>
    <property type="match status" value="1"/>
</dbReference>
<dbReference type="SUPFAM" id="SSF51419">
    <property type="entry name" value="PLP-binding barrel"/>
    <property type="match status" value="1"/>
</dbReference>
<comment type="cofactor">
    <cofactor evidence="2 5 6">
        <name>pyridoxal 5'-phosphate</name>
        <dbReference type="ChEBI" id="CHEBI:597326"/>
    </cofactor>
</comment>
<keyword evidence="4 5" id="KW-0413">Isomerase</keyword>
<feature type="domain" description="Alanine racemase C-terminal" evidence="8">
    <location>
        <begin position="257"/>
        <end position="385"/>
    </location>
</feature>
<gene>
    <name evidence="9" type="ORF">SAMN02745220_05204</name>
</gene>
<evidence type="ECO:0000256" key="6">
    <source>
        <dbReference type="PIRSR" id="PIRSR600821-50"/>
    </source>
</evidence>
<dbReference type="EMBL" id="FRFE01000062">
    <property type="protein sequence ID" value="SHO53563.1"/>
    <property type="molecule type" value="Genomic_DNA"/>
</dbReference>
<dbReference type="STRING" id="1121416.SAMN02745220_05204"/>
<sequence>MRTTDRDFQFPIWVEIDRTALRDNFHQVRSHVNKSTKIMAVVKADAYGHGALSVASLLAQEGVDAFGVARLMEAEQLRNGNISQPILIFGYTHPGNVFSLAAGNFIQTVYSLTYAEELHKTAKAAGVKIRVHIKVDTGMGRLGFLRTSTSGNISICQDIRRLFELDTLHIEGIYTHFAASDSEVLESAWKQLDLFETTLSELRNFISLDNLCIHAANSAATMVIPEAHYNMVRPGIMMYGLRPSSKMDSSSFNLKPVMSIKARIAGVKRVPEGFSVGYGSSYRTERQTVIATIPIGYADGYPRILSSLGTMLVHGLRANVIGRVCMDQLMLDVGHIPNVQESDEVVVIGKQGDDEISADELAQMTGTINYEVVSRILARVPRVFIE</sequence>
<dbReference type="UniPathway" id="UPA00042">
    <property type="reaction ID" value="UER00497"/>
</dbReference>
<dbReference type="Gene3D" id="3.20.20.10">
    <property type="entry name" value="Alanine racemase"/>
    <property type="match status" value="1"/>
</dbReference>
<evidence type="ECO:0000259" key="8">
    <source>
        <dbReference type="SMART" id="SM01005"/>
    </source>
</evidence>
<dbReference type="GO" id="GO:0030632">
    <property type="term" value="P:D-alanine biosynthetic process"/>
    <property type="evidence" value="ECO:0007669"/>
    <property type="project" value="UniProtKB-UniRule"/>
</dbReference>
<comment type="similarity">
    <text evidence="5">Belongs to the alanine racemase family.</text>
</comment>
<dbReference type="Pfam" id="PF00842">
    <property type="entry name" value="Ala_racemase_C"/>
    <property type="match status" value="1"/>
</dbReference>
<feature type="active site" description="Proton acceptor; specific for D-alanine" evidence="5">
    <location>
        <position position="43"/>
    </location>
</feature>
<dbReference type="Gene3D" id="2.40.37.10">
    <property type="entry name" value="Lyase, Ornithine Decarboxylase, Chain A, domain 1"/>
    <property type="match status" value="1"/>
</dbReference>
<dbReference type="FunFam" id="2.40.37.10:FF:000006">
    <property type="entry name" value="Alanine racemase"/>
    <property type="match status" value="1"/>
</dbReference>
<dbReference type="CDD" id="cd00430">
    <property type="entry name" value="PLPDE_III_AR"/>
    <property type="match status" value="1"/>
</dbReference>
<comment type="function">
    <text evidence="5">Catalyzes the interconversion of L-alanine and D-alanine. May also act on other amino acids.</text>
</comment>
<dbReference type="PRINTS" id="PR00992">
    <property type="entry name" value="ALARACEMASE"/>
</dbReference>
<organism evidence="9 10">
    <name type="scientific">Desulfopila aestuarii DSM 18488</name>
    <dbReference type="NCBI Taxonomy" id="1121416"/>
    <lineage>
        <taxon>Bacteria</taxon>
        <taxon>Pseudomonadati</taxon>
        <taxon>Thermodesulfobacteriota</taxon>
        <taxon>Desulfobulbia</taxon>
        <taxon>Desulfobulbales</taxon>
        <taxon>Desulfocapsaceae</taxon>
        <taxon>Desulfopila</taxon>
    </lineage>
</organism>
<evidence type="ECO:0000256" key="7">
    <source>
        <dbReference type="PIRSR" id="PIRSR600821-52"/>
    </source>
</evidence>
<dbReference type="NCBIfam" id="TIGR00492">
    <property type="entry name" value="alr"/>
    <property type="match status" value="1"/>
</dbReference>
<evidence type="ECO:0000313" key="10">
    <source>
        <dbReference type="Proteomes" id="UP000184603"/>
    </source>
</evidence>
<protein>
    <recommendedName>
        <fullName evidence="5">Alanine racemase</fullName>
        <ecNumber evidence="5">5.1.1.1</ecNumber>
    </recommendedName>
</protein>
<dbReference type="HAMAP" id="MF_01201">
    <property type="entry name" value="Ala_racemase"/>
    <property type="match status" value="1"/>
</dbReference>
<dbReference type="GO" id="GO:0030170">
    <property type="term" value="F:pyridoxal phosphate binding"/>
    <property type="evidence" value="ECO:0007669"/>
    <property type="project" value="UniProtKB-UniRule"/>
</dbReference>
<dbReference type="GO" id="GO:0008784">
    <property type="term" value="F:alanine racemase activity"/>
    <property type="evidence" value="ECO:0007669"/>
    <property type="project" value="UniProtKB-UniRule"/>
</dbReference>
<evidence type="ECO:0000313" key="9">
    <source>
        <dbReference type="EMBL" id="SHO53563.1"/>
    </source>
</evidence>
<comment type="catalytic activity">
    <reaction evidence="1 5">
        <text>L-alanine = D-alanine</text>
        <dbReference type="Rhea" id="RHEA:20249"/>
        <dbReference type="ChEBI" id="CHEBI:57416"/>
        <dbReference type="ChEBI" id="CHEBI:57972"/>
        <dbReference type="EC" id="5.1.1.1"/>
    </reaction>
</comment>
<evidence type="ECO:0000256" key="5">
    <source>
        <dbReference type="HAMAP-Rule" id="MF_01201"/>
    </source>
</evidence>
<name>A0A1M7YLQ3_9BACT</name>
<dbReference type="EC" id="5.1.1.1" evidence="5"/>
<keyword evidence="3 5" id="KW-0663">Pyridoxal phosphate</keyword>
<feature type="modified residue" description="N6-(pyridoxal phosphate)lysine" evidence="5 6">
    <location>
        <position position="43"/>
    </location>
</feature>
<dbReference type="InterPro" id="IPR000821">
    <property type="entry name" value="Ala_racemase"/>
</dbReference>
<accession>A0A1M7YLQ3</accession>
<dbReference type="SUPFAM" id="SSF50621">
    <property type="entry name" value="Alanine racemase C-terminal domain-like"/>
    <property type="match status" value="1"/>
</dbReference>
<dbReference type="InterPro" id="IPR009006">
    <property type="entry name" value="Ala_racemase/Decarboxylase_C"/>
</dbReference>
<feature type="active site" description="Proton acceptor; specific for L-alanine" evidence="5">
    <location>
        <position position="278"/>
    </location>
</feature>
<evidence type="ECO:0000256" key="1">
    <source>
        <dbReference type="ARBA" id="ARBA00000316"/>
    </source>
</evidence>
<comment type="pathway">
    <text evidence="5">Amino-acid biosynthesis; D-alanine biosynthesis; D-alanine from L-alanine: step 1/1.</text>
</comment>
<dbReference type="RefSeq" id="WP_073617147.1">
    <property type="nucleotide sequence ID" value="NZ_FRFE01000062.1"/>
</dbReference>
<reference evidence="9 10" key="1">
    <citation type="submission" date="2016-12" db="EMBL/GenBank/DDBJ databases">
        <authorList>
            <person name="Song W.-J."/>
            <person name="Kurnit D.M."/>
        </authorList>
    </citation>
    <scope>NUCLEOTIDE SEQUENCE [LARGE SCALE GENOMIC DNA]</scope>
    <source>
        <strain evidence="9 10">DSM 18488</strain>
    </source>
</reference>
<keyword evidence="10" id="KW-1185">Reference proteome</keyword>
<dbReference type="Pfam" id="PF01168">
    <property type="entry name" value="Ala_racemase_N"/>
    <property type="match status" value="1"/>
</dbReference>
<dbReference type="PANTHER" id="PTHR30511:SF0">
    <property type="entry name" value="ALANINE RACEMASE, CATABOLIC-RELATED"/>
    <property type="match status" value="1"/>
</dbReference>
<dbReference type="InterPro" id="IPR011079">
    <property type="entry name" value="Ala_racemase_C"/>
</dbReference>